<dbReference type="SUPFAM" id="SSF46689">
    <property type="entry name" value="Homeodomain-like"/>
    <property type="match status" value="1"/>
</dbReference>
<dbReference type="EMBL" id="SGXA01000001">
    <property type="protein sequence ID" value="RZS74737.1"/>
    <property type="molecule type" value="Genomic_DNA"/>
</dbReference>
<dbReference type="PANTHER" id="PTHR46796">
    <property type="entry name" value="HTH-TYPE TRANSCRIPTIONAL ACTIVATOR RHAS-RELATED"/>
    <property type="match status" value="1"/>
</dbReference>
<dbReference type="Pfam" id="PF20240">
    <property type="entry name" value="DUF6597"/>
    <property type="match status" value="1"/>
</dbReference>
<dbReference type="InterPro" id="IPR050204">
    <property type="entry name" value="AraC_XylS_family_regulators"/>
</dbReference>
<keyword evidence="6" id="KW-1185">Reference proteome</keyword>
<gene>
    <name evidence="5" type="ORF">EV199_0588</name>
</gene>
<dbReference type="InterPro" id="IPR009057">
    <property type="entry name" value="Homeodomain-like_sf"/>
</dbReference>
<proteinExistence type="predicted"/>
<dbReference type="RefSeq" id="WP_130539184.1">
    <property type="nucleotide sequence ID" value="NZ_CP042431.1"/>
</dbReference>
<dbReference type="GO" id="GO:0003700">
    <property type="term" value="F:DNA-binding transcription factor activity"/>
    <property type="evidence" value="ECO:0007669"/>
    <property type="project" value="InterPro"/>
</dbReference>
<dbReference type="PRINTS" id="PR00032">
    <property type="entry name" value="HTHARAC"/>
</dbReference>
<keyword evidence="2" id="KW-0238">DNA-binding</keyword>
<dbReference type="SMART" id="SM00342">
    <property type="entry name" value="HTH_ARAC"/>
    <property type="match status" value="1"/>
</dbReference>
<accession>A0A4Q7MZM5</accession>
<evidence type="ECO:0000313" key="6">
    <source>
        <dbReference type="Proteomes" id="UP000293874"/>
    </source>
</evidence>
<dbReference type="InterPro" id="IPR018060">
    <property type="entry name" value="HTH_AraC"/>
</dbReference>
<dbReference type="PANTHER" id="PTHR46796:SF13">
    <property type="entry name" value="HTH-TYPE TRANSCRIPTIONAL ACTIVATOR RHAS"/>
    <property type="match status" value="1"/>
</dbReference>
<sequence length="267" mass="30695">MNYYQIPPPPALEPYVRYFWVFDSNDEDGSVKTYKIVADGAPGLVFQFSRTFYDVNDDRFPFFFLYGQSTRNDYNTSVGNFRNIGVVLQPDAVKSVFGVDSIDITNKYVDADLLQRERVSELLLNSTDTDHCIELLAEYLLGRIRTNPYKSSGAAAYASGKLLMNPSTNMLKLLQEELNLSERSLERLFRTNIGMSPKLFARVCRFQASLTTLRNNTYNKLSDISYGYGYSDQSHFIREFREFAGVTPNAWLKKATEVVENYPEWKI</sequence>
<dbReference type="InterPro" id="IPR046532">
    <property type="entry name" value="DUF6597"/>
</dbReference>
<dbReference type="PROSITE" id="PS01124">
    <property type="entry name" value="HTH_ARAC_FAMILY_2"/>
    <property type="match status" value="1"/>
</dbReference>
<evidence type="ECO:0000256" key="2">
    <source>
        <dbReference type="ARBA" id="ARBA00023125"/>
    </source>
</evidence>
<name>A0A4Q7MZM5_9BACT</name>
<feature type="domain" description="HTH araC/xylS-type" evidence="4">
    <location>
        <begin position="171"/>
        <end position="254"/>
    </location>
</feature>
<dbReference type="Pfam" id="PF12833">
    <property type="entry name" value="HTH_18"/>
    <property type="match status" value="1"/>
</dbReference>
<evidence type="ECO:0000256" key="3">
    <source>
        <dbReference type="ARBA" id="ARBA00023163"/>
    </source>
</evidence>
<organism evidence="5 6">
    <name type="scientific">Pseudobacter ginsenosidimutans</name>
    <dbReference type="NCBI Taxonomy" id="661488"/>
    <lineage>
        <taxon>Bacteria</taxon>
        <taxon>Pseudomonadati</taxon>
        <taxon>Bacteroidota</taxon>
        <taxon>Chitinophagia</taxon>
        <taxon>Chitinophagales</taxon>
        <taxon>Chitinophagaceae</taxon>
        <taxon>Pseudobacter</taxon>
    </lineage>
</organism>
<dbReference type="AlphaFoldDB" id="A0A4Q7MZM5"/>
<dbReference type="GO" id="GO:0043565">
    <property type="term" value="F:sequence-specific DNA binding"/>
    <property type="evidence" value="ECO:0007669"/>
    <property type="project" value="InterPro"/>
</dbReference>
<evidence type="ECO:0000259" key="4">
    <source>
        <dbReference type="PROSITE" id="PS01124"/>
    </source>
</evidence>
<protein>
    <submittedName>
        <fullName evidence="5">AraC family transcriptional regulator</fullName>
    </submittedName>
</protein>
<evidence type="ECO:0000313" key="5">
    <source>
        <dbReference type="EMBL" id="RZS74737.1"/>
    </source>
</evidence>
<reference evidence="5 6" key="1">
    <citation type="submission" date="2019-02" db="EMBL/GenBank/DDBJ databases">
        <title>Genomic Encyclopedia of Type Strains, Phase IV (KMG-IV): sequencing the most valuable type-strain genomes for metagenomic binning, comparative biology and taxonomic classification.</title>
        <authorList>
            <person name="Goeker M."/>
        </authorList>
    </citation>
    <scope>NUCLEOTIDE SEQUENCE [LARGE SCALE GENOMIC DNA]</scope>
    <source>
        <strain evidence="5 6">DSM 18116</strain>
    </source>
</reference>
<dbReference type="Gene3D" id="1.10.10.60">
    <property type="entry name" value="Homeodomain-like"/>
    <property type="match status" value="1"/>
</dbReference>
<dbReference type="OrthoDB" id="655946at2"/>
<dbReference type="InterPro" id="IPR020449">
    <property type="entry name" value="Tscrpt_reg_AraC-type_HTH"/>
</dbReference>
<evidence type="ECO:0000256" key="1">
    <source>
        <dbReference type="ARBA" id="ARBA00023015"/>
    </source>
</evidence>
<keyword evidence="3" id="KW-0804">Transcription</keyword>
<dbReference type="Proteomes" id="UP000293874">
    <property type="component" value="Unassembled WGS sequence"/>
</dbReference>
<keyword evidence="1" id="KW-0805">Transcription regulation</keyword>
<comment type="caution">
    <text evidence="5">The sequence shown here is derived from an EMBL/GenBank/DDBJ whole genome shotgun (WGS) entry which is preliminary data.</text>
</comment>